<comment type="similarity">
    <text evidence="1 2">Belongs to the UPF0102 family.</text>
</comment>
<evidence type="ECO:0000256" key="2">
    <source>
        <dbReference type="HAMAP-Rule" id="MF_00048"/>
    </source>
</evidence>
<comment type="caution">
    <text evidence="3">The sequence shown here is derived from an EMBL/GenBank/DDBJ whole genome shotgun (WGS) entry which is preliminary data.</text>
</comment>
<organism evidence="3 4">
    <name type="scientific">Labrys miyagiensis</name>
    <dbReference type="NCBI Taxonomy" id="346912"/>
    <lineage>
        <taxon>Bacteria</taxon>
        <taxon>Pseudomonadati</taxon>
        <taxon>Pseudomonadota</taxon>
        <taxon>Alphaproteobacteria</taxon>
        <taxon>Hyphomicrobiales</taxon>
        <taxon>Xanthobacteraceae</taxon>
        <taxon>Labrys</taxon>
    </lineage>
</organism>
<dbReference type="Gene3D" id="3.40.1350.10">
    <property type="match status" value="1"/>
</dbReference>
<reference evidence="4" key="1">
    <citation type="journal article" date="2019" name="Int. J. Syst. Evol. Microbiol.">
        <title>The Global Catalogue of Microorganisms (GCM) 10K type strain sequencing project: providing services to taxonomists for standard genome sequencing and annotation.</title>
        <authorList>
            <consortium name="The Broad Institute Genomics Platform"/>
            <consortium name="The Broad Institute Genome Sequencing Center for Infectious Disease"/>
            <person name="Wu L."/>
            <person name="Ma J."/>
        </authorList>
    </citation>
    <scope>NUCLEOTIDE SEQUENCE [LARGE SCALE GENOMIC DNA]</scope>
    <source>
        <strain evidence="4">NBRC 101365</strain>
    </source>
</reference>
<dbReference type="InterPro" id="IPR011856">
    <property type="entry name" value="tRNA_endonuc-like_dom_sf"/>
</dbReference>
<evidence type="ECO:0000313" key="4">
    <source>
        <dbReference type="Proteomes" id="UP001156882"/>
    </source>
</evidence>
<dbReference type="Pfam" id="PF02021">
    <property type="entry name" value="UPF0102"/>
    <property type="match status" value="1"/>
</dbReference>
<dbReference type="InterPro" id="IPR003509">
    <property type="entry name" value="UPF0102_YraN-like"/>
</dbReference>
<sequence length="123" mass="13756">MSKLERQAAFRYGHGAEAKAAWLLRLKFYRILAHRFKVPGGEIDLVALKGGTLVFVEVKARASLAVALESVTPAQQRRIANAARAWLSRHPEHIALTQRFDAIYVAPGRWPVHIVNSFEIDIG</sequence>
<dbReference type="InterPro" id="IPR011335">
    <property type="entry name" value="Restrct_endonuc-II-like"/>
</dbReference>
<evidence type="ECO:0000256" key="1">
    <source>
        <dbReference type="ARBA" id="ARBA00006738"/>
    </source>
</evidence>
<dbReference type="NCBIfam" id="NF009151">
    <property type="entry name" value="PRK12497.1-5"/>
    <property type="match status" value="1"/>
</dbReference>
<name>A0ABQ6CEI2_9HYPH</name>
<keyword evidence="4" id="KW-1185">Reference proteome</keyword>
<protein>
    <recommendedName>
        <fullName evidence="2">UPF0102 protein GCM10007874_13320</fullName>
    </recommendedName>
</protein>
<dbReference type="PANTHER" id="PTHR34039:SF1">
    <property type="entry name" value="UPF0102 PROTEIN YRAN"/>
    <property type="match status" value="1"/>
</dbReference>
<dbReference type="EMBL" id="BSPC01000011">
    <property type="protein sequence ID" value="GLS18315.1"/>
    <property type="molecule type" value="Genomic_DNA"/>
</dbReference>
<dbReference type="SUPFAM" id="SSF52980">
    <property type="entry name" value="Restriction endonuclease-like"/>
    <property type="match status" value="1"/>
</dbReference>
<accession>A0ABQ6CEI2</accession>
<proteinExistence type="inferred from homology"/>
<evidence type="ECO:0000313" key="3">
    <source>
        <dbReference type="EMBL" id="GLS18315.1"/>
    </source>
</evidence>
<dbReference type="RefSeq" id="WP_284311133.1">
    <property type="nucleotide sequence ID" value="NZ_BSPC01000011.1"/>
</dbReference>
<dbReference type="PANTHER" id="PTHR34039">
    <property type="entry name" value="UPF0102 PROTEIN YRAN"/>
    <property type="match status" value="1"/>
</dbReference>
<dbReference type="Proteomes" id="UP001156882">
    <property type="component" value="Unassembled WGS sequence"/>
</dbReference>
<gene>
    <name evidence="3" type="ORF">GCM10007874_13320</name>
</gene>
<dbReference type="HAMAP" id="MF_00048">
    <property type="entry name" value="UPF0102"/>
    <property type="match status" value="1"/>
</dbReference>